<dbReference type="Proteomes" id="UP001305414">
    <property type="component" value="Unassembled WGS sequence"/>
</dbReference>
<dbReference type="EMBL" id="JAWHQM010000042">
    <property type="protein sequence ID" value="KAK5634516.1"/>
    <property type="molecule type" value="Genomic_DNA"/>
</dbReference>
<organism evidence="2 3">
    <name type="scientific">Xylaria bambusicola</name>
    <dbReference type="NCBI Taxonomy" id="326684"/>
    <lineage>
        <taxon>Eukaryota</taxon>
        <taxon>Fungi</taxon>
        <taxon>Dikarya</taxon>
        <taxon>Ascomycota</taxon>
        <taxon>Pezizomycotina</taxon>
        <taxon>Sordariomycetes</taxon>
        <taxon>Xylariomycetidae</taxon>
        <taxon>Xylariales</taxon>
        <taxon>Xylariaceae</taxon>
        <taxon>Xylaria</taxon>
    </lineage>
</organism>
<feature type="region of interest" description="Disordered" evidence="1">
    <location>
        <begin position="1"/>
        <end position="21"/>
    </location>
</feature>
<evidence type="ECO:0000313" key="2">
    <source>
        <dbReference type="EMBL" id="KAK5634516.1"/>
    </source>
</evidence>
<keyword evidence="3" id="KW-1185">Reference proteome</keyword>
<gene>
    <name evidence="2" type="ORF">RRF57_010229</name>
</gene>
<reference evidence="2 3" key="1">
    <citation type="submission" date="2023-10" db="EMBL/GenBank/DDBJ databases">
        <title>Draft genome sequence of Xylaria bambusicola isolate GMP-LS, the root and basal stem rot pathogen of sugarcane in Indonesia.</title>
        <authorList>
            <person name="Selvaraj P."/>
            <person name="Muralishankar V."/>
            <person name="Muruganantham S."/>
            <person name="Sp S."/>
            <person name="Haryani S."/>
            <person name="Lau K.J.X."/>
            <person name="Naqvi N.I."/>
        </authorList>
    </citation>
    <scope>NUCLEOTIDE SEQUENCE [LARGE SCALE GENOMIC DNA]</scope>
    <source>
        <strain evidence="2">GMP-LS</strain>
    </source>
</reference>
<name>A0AAN7UWX5_9PEZI</name>
<feature type="region of interest" description="Disordered" evidence="1">
    <location>
        <begin position="47"/>
        <end position="86"/>
    </location>
</feature>
<protein>
    <submittedName>
        <fullName evidence="2">Uncharacterized protein</fullName>
    </submittedName>
</protein>
<evidence type="ECO:0000256" key="1">
    <source>
        <dbReference type="SAM" id="MobiDB-lite"/>
    </source>
</evidence>
<accession>A0AAN7UWX5</accession>
<sequence length="93" mass="10357">MYASAEGTVKDNGGGRTKGSRYTKVKGLCKRFLATIDVAGTTARYGPLETRAHTNERTDPWRGPKEGKEWKEMKPQTHTPDVYHSRPVLAVPL</sequence>
<feature type="compositionally biased region" description="Basic and acidic residues" evidence="1">
    <location>
        <begin position="50"/>
        <end position="75"/>
    </location>
</feature>
<evidence type="ECO:0000313" key="3">
    <source>
        <dbReference type="Proteomes" id="UP001305414"/>
    </source>
</evidence>
<proteinExistence type="predicted"/>
<dbReference type="AlphaFoldDB" id="A0AAN7UWX5"/>
<comment type="caution">
    <text evidence="2">The sequence shown here is derived from an EMBL/GenBank/DDBJ whole genome shotgun (WGS) entry which is preliminary data.</text>
</comment>